<feature type="compositionally biased region" description="Low complexity" evidence="1">
    <location>
        <begin position="30"/>
        <end position="57"/>
    </location>
</feature>
<evidence type="ECO:0000313" key="4">
    <source>
        <dbReference type="Proteomes" id="UP001172155"/>
    </source>
</evidence>
<keyword evidence="2" id="KW-1133">Transmembrane helix</keyword>
<dbReference type="EMBL" id="JAUKUD010000005">
    <property type="protein sequence ID" value="KAK0743721.1"/>
    <property type="molecule type" value="Genomic_DNA"/>
</dbReference>
<evidence type="ECO:0000256" key="2">
    <source>
        <dbReference type="SAM" id="Phobius"/>
    </source>
</evidence>
<gene>
    <name evidence="3" type="ORF">B0T18DRAFT_392450</name>
</gene>
<dbReference type="AlphaFoldDB" id="A0AA40EQN2"/>
<evidence type="ECO:0000313" key="3">
    <source>
        <dbReference type="EMBL" id="KAK0743721.1"/>
    </source>
</evidence>
<sequence>MMEYFAYKKFKKNKADKEEKVKGKQPEELPSPSTAGAATPSTSAATTTTTTPSKPTPILDDDDERFLEKLTSFFHDHQDDDDDAPKPTLPPRVATPDISQIWDSDSESFRREERATTSTTTATQEKPAETATKKPNRLSVLLRRVHPSKKTTSTDLVPTNTPDSKDKSKLTVPSPEVDTERDDLTRVLDDLNLSAKNNKAFSLSVESTELLQKFTLVLRDLVNGVPTAVHDLTSLLDDKDGTLADNYEKLPSSLKKLVTQLPEKLTSTLAPELLAVAAEAQGLSAAEAGAAGAGAAGLKGAAKKLMTPRNLKDLVTKPGAVVSMLKGIMNALKLRWPAFIGTNVIWSLALFLLLFVLWYCHKRGREVRLEKEKSEVGVVDGADRIEELPDDLALPAPPTATKTKETPVVVEPASR</sequence>
<proteinExistence type="predicted"/>
<name>A0AA40EQN2_9PEZI</name>
<accession>A0AA40EQN2</accession>
<feature type="compositionally biased region" description="Basic and acidic residues" evidence="1">
    <location>
        <begin position="13"/>
        <end position="27"/>
    </location>
</feature>
<feature type="region of interest" description="Disordered" evidence="1">
    <location>
        <begin position="13"/>
        <end position="180"/>
    </location>
</feature>
<keyword evidence="4" id="KW-1185">Reference proteome</keyword>
<feature type="transmembrane region" description="Helical" evidence="2">
    <location>
        <begin position="336"/>
        <end position="360"/>
    </location>
</feature>
<dbReference type="Proteomes" id="UP001172155">
    <property type="component" value="Unassembled WGS sequence"/>
</dbReference>
<evidence type="ECO:0000256" key="1">
    <source>
        <dbReference type="SAM" id="MobiDB-lite"/>
    </source>
</evidence>
<evidence type="ECO:0008006" key="5">
    <source>
        <dbReference type="Google" id="ProtNLM"/>
    </source>
</evidence>
<protein>
    <recommendedName>
        <fullName evidence="5">Ring-like domain-containing protein</fullName>
    </recommendedName>
</protein>
<reference evidence="3" key="1">
    <citation type="submission" date="2023-06" db="EMBL/GenBank/DDBJ databases">
        <title>Genome-scale phylogeny and comparative genomics of the fungal order Sordariales.</title>
        <authorList>
            <consortium name="Lawrence Berkeley National Laboratory"/>
            <person name="Hensen N."/>
            <person name="Bonometti L."/>
            <person name="Westerberg I."/>
            <person name="Brannstrom I.O."/>
            <person name="Guillou S."/>
            <person name="Cros-Aarteil S."/>
            <person name="Calhoun S."/>
            <person name="Haridas S."/>
            <person name="Kuo A."/>
            <person name="Mondo S."/>
            <person name="Pangilinan J."/>
            <person name="Riley R."/>
            <person name="LaButti K."/>
            <person name="Andreopoulos B."/>
            <person name="Lipzen A."/>
            <person name="Chen C."/>
            <person name="Yanf M."/>
            <person name="Daum C."/>
            <person name="Ng V."/>
            <person name="Clum A."/>
            <person name="Steindorff A."/>
            <person name="Ohm R."/>
            <person name="Martin F."/>
            <person name="Silar P."/>
            <person name="Natvig D."/>
            <person name="Lalanne C."/>
            <person name="Gautier V."/>
            <person name="Ament-velasquez S.L."/>
            <person name="Kruys A."/>
            <person name="Hutchinson M.I."/>
            <person name="Powell A.J."/>
            <person name="Barry K."/>
            <person name="Miller A.N."/>
            <person name="Grigoriev I.V."/>
            <person name="Debuchy R."/>
            <person name="Gladieux P."/>
            <person name="Thoren M.H."/>
            <person name="Johannesson H."/>
        </authorList>
    </citation>
    <scope>NUCLEOTIDE SEQUENCE</scope>
    <source>
        <strain evidence="3">SMH3187-1</strain>
    </source>
</reference>
<organism evidence="3 4">
    <name type="scientific">Schizothecium vesticola</name>
    <dbReference type="NCBI Taxonomy" id="314040"/>
    <lineage>
        <taxon>Eukaryota</taxon>
        <taxon>Fungi</taxon>
        <taxon>Dikarya</taxon>
        <taxon>Ascomycota</taxon>
        <taxon>Pezizomycotina</taxon>
        <taxon>Sordariomycetes</taxon>
        <taxon>Sordariomycetidae</taxon>
        <taxon>Sordariales</taxon>
        <taxon>Schizotheciaceae</taxon>
        <taxon>Schizothecium</taxon>
    </lineage>
</organism>
<feature type="compositionally biased region" description="Polar residues" evidence="1">
    <location>
        <begin position="150"/>
        <end position="162"/>
    </location>
</feature>
<comment type="caution">
    <text evidence="3">The sequence shown here is derived from an EMBL/GenBank/DDBJ whole genome shotgun (WGS) entry which is preliminary data.</text>
</comment>
<keyword evidence="2" id="KW-0812">Transmembrane</keyword>
<feature type="compositionally biased region" description="Low complexity" evidence="1">
    <location>
        <begin position="406"/>
        <end position="415"/>
    </location>
</feature>
<keyword evidence="2" id="KW-0472">Membrane</keyword>
<feature type="region of interest" description="Disordered" evidence="1">
    <location>
        <begin position="391"/>
        <end position="415"/>
    </location>
</feature>